<dbReference type="SUPFAM" id="SSF56496">
    <property type="entry name" value="Fibrinogen C-terminal domain-like"/>
    <property type="match status" value="1"/>
</dbReference>
<dbReference type="Proteomes" id="UP000887568">
    <property type="component" value="Unplaced"/>
</dbReference>
<dbReference type="Gene3D" id="2.60.120.1000">
    <property type="match status" value="1"/>
</dbReference>
<accession>A0A914ABC6</accession>
<dbReference type="OMA" id="PCANGTM"/>
<reference evidence="1" key="1">
    <citation type="submission" date="2022-11" db="UniProtKB">
        <authorList>
            <consortium name="EnsemblMetazoa"/>
        </authorList>
    </citation>
    <scope>IDENTIFICATION</scope>
</reference>
<dbReference type="OrthoDB" id="10086693at2759"/>
<evidence type="ECO:0000313" key="1">
    <source>
        <dbReference type="EnsemblMetazoa" id="XP_038061162.1"/>
    </source>
</evidence>
<dbReference type="AlphaFoldDB" id="A0A914ABC6"/>
<dbReference type="InterPro" id="IPR036056">
    <property type="entry name" value="Fibrinogen-like_C"/>
</dbReference>
<sequence length="329" mass="37155">MKGVFKQFLLLWMLHSIFISVIGLLTGKDLVVILAYLAEAAMYCEIGQEPDPASQNRYRWVIPVKDPCQCTEVRVGSLNTRAPCRPFDIKYYDTFLHSSNQTEIRKWLNCSEPPTPCANGTMQNPATSCSEILEVCKQSPSGVYYLLGARNKQYPVYCEMPGGWARFGKGNMQSVWNYEGEDEAEINLGIISDDEIEAIKNLPFSNFTIRTDVTFSVQADDSKNPSTVHALYLPSLQTVSINLPMDKSNDNTRLRFKEEGDRVMCLGGPSSNLCGQDGLPRKNEATERLVVTNVYFGPRAVDRGATATRSEWRRNRYTWDGSFYYLLAK</sequence>
<name>A0A914ABC6_PATMI</name>
<dbReference type="GeneID" id="119731933"/>
<keyword evidence="2" id="KW-1185">Reference proteome</keyword>
<organism evidence="1 2">
    <name type="scientific">Patiria miniata</name>
    <name type="common">Bat star</name>
    <name type="synonym">Asterina miniata</name>
    <dbReference type="NCBI Taxonomy" id="46514"/>
    <lineage>
        <taxon>Eukaryota</taxon>
        <taxon>Metazoa</taxon>
        <taxon>Echinodermata</taxon>
        <taxon>Eleutherozoa</taxon>
        <taxon>Asterozoa</taxon>
        <taxon>Asteroidea</taxon>
        <taxon>Valvatacea</taxon>
        <taxon>Valvatida</taxon>
        <taxon>Asterinidae</taxon>
        <taxon>Patiria</taxon>
    </lineage>
</organism>
<dbReference type="RefSeq" id="XP_038061162.1">
    <property type="nucleotide sequence ID" value="XM_038205234.1"/>
</dbReference>
<dbReference type="EnsemblMetazoa" id="XM_038205234.1">
    <property type="protein sequence ID" value="XP_038061162.1"/>
    <property type="gene ID" value="LOC119731933"/>
</dbReference>
<proteinExistence type="predicted"/>
<protein>
    <submittedName>
        <fullName evidence="1">Uncharacterized protein</fullName>
    </submittedName>
</protein>
<evidence type="ECO:0000313" key="2">
    <source>
        <dbReference type="Proteomes" id="UP000887568"/>
    </source>
</evidence>